<name>A0ABD1IQY0_9TELE</name>
<dbReference type="PANTHER" id="PTHR11738:SF186">
    <property type="entry name" value="OSTEOCLAST-ASSOCIATED IMMUNOGLOBULIN-LIKE RECEPTOR"/>
    <property type="match status" value="1"/>
</dbReference>
<dbReference type="SMART" id="SM00409">
    <property type="entry name" value="IG"/>
    <property type="match status" value="1"/>
</dbReference>
<dbReference type="InterPro" id="IPR036179">
    <property type="entry name" value="Ig-like_dom_sf"/>
</dbReference>
<dbReference type="PROSITE" id="PS50835">
    <property type="entry name" value="IG_LIKE"/>
    <property type="match status" value="1"/>
</dbReference>
<evidence type="ECO:0000256" key="1">
    <source>
        <dbReference type="ARBA" id="ARBA00022737"/>
    </source>
</evidence>
<dbReference type="Pfam" id="PF13927">
    <property type="entry name" value="Ig_3"/>
    <property type="match status" value="1"/>
</dbReference>
<comment type="caution">
    <text evidence="6">The sequence shown here is derived from an EMBL/GenBank/DDBJ whole genome shotgun (WGS) entry which is preliminary data.</text>
</comment>
<dbReference type="FunFam" id="2.60.40.10:FF:000033">
    <property type="entry name" value="Killer cell immunoglobulin-like receptor"/>
    <property type="match status" value="1"/>
</dbReference>
<dbReference type="Proteomes" id="UP001591681">
    <property type="component" value="Unassembled WGS sequence"/>
</dbReference>
<dbReference type="PANTHER" id="PTHR11738">
    <property type="entry name" value="MHC CLASS I NK CELL RECEPTOR"/>
    <property type="match status" value="1"/>
</dbReference>
<dbReference type="InterPro" id="IPR050412">
    <property type="entry name" value="Ig-like_Receptors_ImmuneReg"/>
</dbReference>
<feature type="domain" description="Ig-like" evidence="5">
    <location>
        <begin position="43"/>
        <end position="157"/>
    </location>
</feature>
<dbReference type="EMBL" id="JBHFQA010000024">
    <property type="protein sequence ID" value="KAL2077408.1"/>
    <property type="molecule type" value="Genomic_DNA"/>
</dbReference>
<keyword evidence="1" id="KW-0677">Repeat</keyword>
<evidence type="ECO:0000313" key="7">
    <source>
        <dbReference type="Proteomes" id="UP001591681"/>
    </source>
</evidence>
<dbReference type="Gene3D" id="2.60.40.10">
    <property type="entry name" value="Immunoglobulins"/>
    <property type="match status" value="1"/>
</dbReference>
<dbReference type="SUPFAM" id="SSF48726">
    <property type="entry name" value="Immunoglobulin"/>
    <property type="match status" value="1"/>
</dbReference>
<evidence type="ECO:0000313" key="6">
    <source>
        <dbReference type="EMBL" id="KAL2077408.1"/>
    </source>
</evidence>
<evidence type="ECO:0000259" key="5">
    <source>
        <dbReference type="PROSITE" id="PS50835"/>
    </source>
</evidence>
<evidence type="ECO:0000256" key="3">
    <source>
        <dbReference type="ARBA" id="ARBA00023180"/>
    </source>
</evidence>
<organism evidence="6 7">
    <name type="scientific">Coilia grayii</name>
    <name type="common">Gray's grenadier anchovy</name>
    <dbReference type="NCBI Taxonomy" id="363190"/>
    <lineage>
        <taxon>Eukaryota</taxon>
        <taxon>Metazoa</taxon>
        <taxon>Chordata</taxon>
        <taxon>Craniata</taxon>
        <taxon>Vertebrata</taxon>
        <taxon>Euteleostomi</taxon>
        <taxon>Actinopterygii</taxon>
        <taxon>Neopterygii</taxon>
        <taxon>Teleostei</taxon>
        <taxon>Clupei</taxon>
        <taxon>Clupeiformes</taxon>
        <taxon>Clupeoidei</taxon>
        <taxon>Engraulidae</taxon>
        <taxon>Coilinae</taxon>
        <taxon>Coilia</taxon>
    </lineage>
</organism>
<sequence length="197" mass="21709">MYLCKNGVGIKMEVLTGPKETVFKLVDVGKNDSGNYSCVYSIPRHSLDDVTGVGEKSIFIHVKDFGQANTFIRNSIVSEGGHVDMKCAAFETKTQKTLKMYLCKNGIGVSIQNEVSSEAHFTLTQVRREDSGNYSCVYSIKKHPTDSVRCTNEHSVTLQVTENSSTKLTSLIPIPVILLCGVGATVMLCRKSFRKCE</sequence>
<dbReference type="InterPro" id="IPR013783">
    <property type="entry name" value="Ig-like_fold"/>
</dbReference>
<evidence type="ECO:0000256" key="4">
    <source>
        <dbReference type="ARBA" id="ARBA00023319"/>
    </source>
</evidence>
<gene>
    <name evidence="6" type="ORF">ACEWY4_026912</name>
</gene>
<dbReference type="InterPro" id="IPR003599">
    <property type="entry name" value="Ig_sub"/>
</dbReference>
<reference evidence="6 7" key="1">
    <citation type="submission" date="2024-09" db="EMBL/GenBank/DDBJ databases">
        <title>A chromosome-level genome assembly of Gray's grenadier anchovy, Coilia grayii.</title>
        <authorList>
            <person name="Fu Z."/>
        </authorList>
    </citation>
    <scope>NUCLEOTIDE SEQUENCE [LARGE SCALE GENOMIC DNA]</scope>
    <source>
        <strain evidence="6">G4</strain>
        <tissue evidence="6">Muscle</tissue>
    </source>
</reference>
<evidence type="ECO:0000256" key="2">
    <source>
        <dbReference type="ARBA" id="ARBA00023157"/>
    </source>
</evidence>
<keyword evidence="3" id="KW-0325">Glycoprotein</keyword>
<keyword evidence="4" id="KW-0393">Immunoglobulin domain</keyword>
<keyword evidence="7" id="KW-1185">Reference proteome</keyword>
<protein>
    <recommendedName>
        <fullName evidence="5">Ig-like domain-containing protein</fullName>
    </recommendedName>
</protein>
<dbReference type="InterPro" id="IPR007110">
    <property type="entry name" value="Ig-like_dom"/>
</dbReference>
<dbReference type="AlphaFoldDB" id="A0ABD1IQY0"/>
<proteinExistence type="predicted"/>
<keyword evidence="2" id="KW-1015">Disulfide bond</keyword>
<accession>A0ABD1IQY0</accession>